<reference evidence="2" key="1">
    <citation type="submission" date="2024-03" db="EMBL/GenBank/DDBJ databases">
        <title>Human intestinal bacterial collection.</title>
        <authorList>
            <person name="Pauvert C."/>
            <person name="Hitch T.C.A."/>
            <person name="Clavel T."/>
        </authorList>
    </citation>
    <scope>NUCLEOTIDE SEQUENCE [LARGE SCALE GENOMIC DNA]</scope>
    <source>
        <strain evidence="2">CLA-AA-H89B</strain>
    </source>
</reference>
<proteinExistence type="predicted"/>
<dbReference type="InterPro" id="IPR000594">
    <property type="entry name" value="ThiF_NAD_FAD-bd"/>
</dbReference>
<dbReference type="Proteomes" id="UP001546774">
    <property type="component" value="Unassembled WGS sequence"/>
</dbReference>
<dbReference type="Gene3D" id="3.40.50.720">
    <property type="entry name" value="NAD(P)-binding Rossmann-like Domain"/>
    <property type="match status" value="1"/>
</dbReference>
<dbReference type="InterPro" id="IPR035985">
    <property type="entry name" value="Ubiquitin-activating_enz"/>
</dbReference>
<protein>
    <submittedName>
        <fullName evidence="2">tRNA threonylcarbamoyladenosine dehydratase</fullName>
    </submittedName>
</protein>
<feature type="domain" description="THIF-type NAD/FAD binding fold" evidence="1">
    <location>
        <begin position="11"/>
        <end position="230"/>
    </location>
</feature>
<dbReference type="Pfam" id="PF00899">
    <property type="entry name" value="ThiF"/>
    <property type="match status" value="1"/>
</dbReference>
<accession>A0ABV1H358</accession>
<dbReference type="EMBL" id="JBBMFS010000002">
    <property type="protein sequence ID" value="MEQ2554121.1"/>
    <property type="molecule type" value="Genomic_DNA"/>
</dbReference>
<dbReference type="InterPro" id="IPR045886">
    <property type="entry name" value="ThiF/MoeB/HesA"/>
</dbReference>
<evidence type="ECO:0000313" key="2">
    <source>
        <dbReference type="EMBL" id="MEQ2554121.1"/>
    </source>
</evidence>
<keyword evidence="3" id="KW-1185">Reference proteome</keyword>
<dbReference type="SUPFAM" id="SSF69572">
    <property type="entry name" value="Activating enzymes of the ubiquitin-like proteins"/>
    <property type="match status" value="1"/>
</dbReference>
<comment type="caution">
    <text evidence="2">The sequence shown here is derived from an EMBL/GenBank/DDBJ whole genome shotgun (WGS) entry which is preliminary data.</text>
</comment>
<gene>
    <name evidence="2" type="ORF">WMO37_03700</name>
</gene>
<dbReference type="PANTHER" id="PTHR43267:SF1">
    <property type="entry name" value="TRNA THREONYLCARBAMOYLADENOSINE DEHYDRATASE"/>
    <property type="match status" value="1"/>
</dbReference>
<sequence length="234" mass="25721">MKEELMRTELLFGSEGMEKLKNAKVALFGVGGVGGYVAEALARSGVGNMVLTDNDCVSVSNINRQIIALHSTVGRPKVEVMKERLLDINPEINLELHRSFYLPENHDDYDFASYDYVIDCIDTVAAKIDLVLEAQKAGTPIIASMGTGNKHHPELLEVSDIFKTSVCPLAKVMRYELKRRGVKKLKVIYSKEQPVKVSAPLENNARRCIPGSTAFVPASAGLLIASEVVKDIMM</sequence>
<evidence type="ECO:0000259" key="1">
    <source>
        <dbReference type="Pfam" id="PF00899"/>
    </source>
</evidence>
<name>A0ABV1H358_9FIRM</name>
<organism evidence="2 3">
    <name type="scientific">Lachnospira intestinalis</name>
    <dbReference type="NCBI Taxonomy" id="3133158"/>
    <lineage>
        <taxon>Bacteria</taxon>
        <taxon>Bacillati</taxon>
        <taxon>Bacillota</taxon>
        <taxon>Clostridia</taxon>
        <taxon>Lachnospirales</taxon>
        <taxon>Lachnospiraceae</taxon>
        <taxon>Lachnospira</taxon>
    </lineage>
</organism>
<evidence type="ECO:0000313" key="3">
    <source>
        <dbReference type="Proteomes" id="UP001546774"/>
    </source>
</evidence>
<dbReference type="PANTHER" id="PTHR43267">
    <property type="entry name" value="TRNA THREONYLCARBAMOYLADENOSINE DEHYDRATASE"/>
    <property type="match status" value="1"/>
</dbReference>
<dbReference type="CDD" id="cd00755">
    <property type="entry name" value="YgdL_like"/>
    <property type="match status" value="1"/>
</dbReference>